<feature type="binding site" evidence="7 10">
    <location>
        <begin position="11"/>
        <end position="17"/>
    </location>
    <ligand>
        <name>NAD(+)</name>
        <dbReference type="ChEBI" id="CHEBI:57540"/>
    </ligand>
</feature>
<dbReference type="PIRSF" id="PIRSF000102">
    <property type="entry name" value="Lac_mal_DH"/>
    <property type="match status" value="1"/>
</dbReference>
<keyword evidence="5 7" id="KW-0520">NAD</keyword>
<dbReference type="PANTHER" id="PTHR23382">
    <property type="entry name" value="MALATE DEHYDROGENASE"/>
    <property type="match status" value="1"/>
</dbReference>
<dbReference type="InterPro" id="IPR036291">
    <property type="entry name" value="NAD(P)-bd_dom_sf"/>
</dbReference>
<evidence type="ECO:0000256" key="5">
    <source>
        <dbReference type="ARBA" id="ARBA00023027"/>
    </source>
</evidence>
<proteinExistence type="inferred from homology"/>
<dbReference type="EC" id="1.1.1.37" evidence="2 7"/>
<dbReference type="NCBIfam" id="TIGR01759">
    <property type="entry name" value="MalateDH-SF1"/>
    <property type="match status" value="1"/>
</dbReference>
<evidence type="ECO:0000256" key="4">
    <source>
        <dbReference type="ARBA" id="ARBA00023002"/>
    </source>
</evidence>
<evidence type="ECO:0000256" key="3">
    <source>
        <dbReference type="ARBA" id="ARBA00020382"/>
    </source>
</evidence>
<accession>U1LC56</accession>
<dbReference type="InterPro" id="IPR022383">
    <property type="entry name" value="Lactate/malate_DH_C"/>
</dbReference>
<evidence type="ECO:0000256" key="9">
    <source>
        <dbReference type="PIRSR" id="PIRSR000102-2"/>
    </source>
</evidence>
<feature type="binding site" evidence="7">
    <location>
        <begin position="129"/>
        <end position="131"/>
    </location>
    <ligand>
        <name>NAD(+)</name>
        <dbReference type="ChEBI" id="CHEBI:57540"/>
    </ligand>
</feature>
<dbReference type="GO" id="GO:0030060">
    <property type="term" value="F:L-malate dehydrogenase (NAD+) activity"/>
    <property type="evidence" value="ECO:0007669"/>
    <property type="project" value="UniProtKB-UniRule"/>
</dbReference>
<dbReference type="Proteomes" id="UP000016462">
    <property type="component" value="Unassembled WGS sequence"/>
</dbReference>
<dbReference type="NCBIfam" id="NF003916">
    <property type="entry name" value="PRK05442.1"/>
    <property type="match status" value="1"/>
</dbReference>
<evidence type="ECO:0000256" key="2">
    <source>
        <dbReference type="ARBA" id="ARBA00012995"/>
    </source>
</evidence>
<dbReference type="RefSeq" id="WP_021010073.1">
    <property type="nucleotide sequence ID" value="NZ_ASHR01000016.1"/>
</dbReference>
<dbReference type="HAMAP" id="MF_01517">
    <property type="entry name" value="Malate_dehydrog_2"/>
    <property type="match status" value="1"/>
</dbReference>
<dbReference type="PROSITE" id="PS00068">
    <property type="entry name" value="MDH"/>
    <property type="match status" value="1"/>
</dbReference>
<comment type="caution">
    <text evidence="14">The sequence shown here is derived from an EMBL/GenBank/DDBJ whole genome shotgun (WGS) entry which is preliminary data.</text>
</comment>
<dbReference type="AlphaFoldDB" id="U1LC56"/>
<dbReference type="GO" id="GO:0006099">
    <property type="term" value="P:tricarboxylic acid cycle"/>
    <property type="evidence" value="ECO:0007669"/>
    <property type="project" value="UniProtKB-UniRule"/>
</dbReference>
<evidence type="ECO:0000256" key="10">
    <source>
        <dbReference type="PIRSR" id="PIRSR000102-3"/>
    </source>
</evidence>
<evidence type="ECO:0000256" key="11">
    <source>
        <dbReference type="RuleBase" id="RU000422"/>
    </source>
</evidence>
<comment type="function">
    <text evidence="7">Catalyzes the reversible oxidation of malate to oxaloacetate.</text>
</comment>
<keyword evidence="4 7" id="KW-0560">Oxidoreductase</keyword>
<dbReference type="GO" id="GO:0006108">
    <property type="term" value="P:malate metabolic process"/>
    <property type="evidence" value="ECO:0007669"/>
    <property type="project" value="InterPro"/>
</dbReference>
<name>U1LC56_9MICO</name>
<dbReference type="EMBL" id="ASHR01000016">
    <property type="protein sequence ID" value="ERG64738.1"/>
    <property type="molecule type" value="Genomic_DNA"/>
</dbReference>
<evidence type="ECO:0000313" key="14">
    <source>
        <dbReference type="EMBL" id="ERG64738.1"/>
    </source>
</evidence>
<dbReference type="InterPro" id="IPR001252">
    <property type="entry name" value="Malate_DH_AS"/>
</dbReference>
<feature type="active site" description="Proton acceptor" evidence="7 8">
    <location>
        <position position="187"/>
    </location>
</feature>
<evidence type="ECO:0000256" key="6">
    <source>
        <dbReference type="ARBA" id="ARBA00048313"/>
    </source>
</evidence>
<feature type="domain" description="Lactate/malate dehydrogenase C-terminal" evidence="13">
    <location>
        <begin position="156"/>
        <end position="322"/>
    </location>
</feature>
<dbReference type="Gene3D" id="3.90.110.10">
    <property type="entry name" value="Lactate dehydrogenase/glycoside hydrolase, family 4, C-terminal"/>
    <property type="match status" value="1"/>
</dbReference>
<dbReference type="InterPro" id="IPR015955">
    <property type="entry name" value="Lactate_DH/Glyco_Ohase_4_C"/>
</dbReference>
<evidence type="ECO:0000256" key="8">
    <source>
        <dbReference type="PIRSR" id="PIRSR000102-1"/>
    </source>
</evidence>
<dbReference type="OrthoDB" id="9802969at2"/>
<dbReference type="Pfam" id="PF00056">
    <property type="entry name" value="Ldh_1_N"/>
    <property type="match status" value="1"/>
</dbReference>
<comment type="similarity">
    <text evidence="1 7">Belongs to the LDH/MDH superfamily. MDH type 2 family.</text>
</comment>
<evidence type="ECO:0000256" key="7">
    <source>
        <dbReference type="HAMAP-Rule" id="MF_01517"/>
    </source>
</evidence>
<dbReference type="FunFam" id="3.90.110.10:FF:000002">
    <property type="entry name" value="Malate dehydrogenase"/>
    <property type="match status" value="1"/>
</dbReference>
<reference evidence="14 15" key="1">
    <citation type="journal article" date="2013" name="Genome Announc.">
        <title>First draft genome sequence from a member of the genus agrococcus, isolated from modern microbialites.</title>
        <authorList>
            <person name="White R.A.III."/>
            <person name="Grassa C.J."/>
            <person name="Suttle C.A."/>
        </authorList>
    </citation>
    <scope>NUCLEOTIDE SEQUENCE [LARGE SCALE GENOMIC DNA]</scope>
    <source>
        <strain evidence="14 15">RW1</strain>
    </source>
</reference>
<sequence length="328" mass="34697">MRAPITVAVTGGAGQIGYQLLFRIAAGDMLGPDQPVRLRILEIPDALPALEGVVMELHDSAFPLLHSVDTTADASVAFEGAGHALLVGARPRGPGMERSDLLAANGAIFSAQGRAIQEHASQDIRITVTGNPANTNALIAAAAAPDIPRERFSALTRLDHNRAIAQLAARTGEPVAGIRRMIVWGNHSTTQVPDLTHAIVGESLATDLVEREWVRDEFAPTVANRGAAVIAARGASSAASAASATIDHVRSWMLGTAPDDWTSMSVISRGEYDVPEGLVSSFPVTTAEGEWSIVDDLELEPEVAEQLRASVAELEQEREQVRALGYLG</sequence>
<feature type="binding site" evidence="7 9">
    <location>
        <position position="162"/>
    </location>
    <ligand>
        <name>substrate</name>
    </ligand>
</feature>
<dbReference type="InterPro" id="IPR001236">
    <property type="entry name" value="Lactate/malate_DH_N"/>
</dbReference>
<dbReference type="SUPFAM" id="SSF51735">
    <property type="entry name" value="NAD(P)-binding Rossmann-fold domains"/>
    <property type="match status" value="1"/>
</dbReference>
<dbReference type="InterPro" id="IPR001557">
    <property type="entry name" value="L-lactate/malate_DH"/>
</dbReference>
<evidence type="ECO:0000259" key="13">
    <source>
        <dbReference type="Pfam" id="PF02866"/>
    </source>
</evidence>
<dbReference type="SUPFAM" id="SSF56327">
    <property type="entry name" value="LDH C-terminal domain-like"/>
    <property type="match status" value="1"/>
</dbReference>
<feature type="binding site" evidence="7 9">
    <location>
        <position position="98"/>
    </location>
    <ligand>
        <name>substrate</name>
    </ligand>
</feature>
<dbReference type="FunFam" id="3.40.50.720:FF:000010">
    <property type="entry name" value="Malate dehydrogenase"/>
    <property type="match status" value="1"/>
</dbReference>
<organism evidence="14 15">
    <name type="scientific">Agrococcus pavilionensis RW1</name>
    <dbReference type="NCBI Taxonomy" id="1330458"/>
    <lineage>
        <taxon>Bacteria</taxon>
        <taxon>Bacillati</taxon>
        <taxon>Actinomycetota</taxon>
        <taxon>Actinomycetes</taxon>
        <taxon>Micrococcales</taxon>
        <taxon>Microbacteriaceae</taxon>
        <taxon>Agrococcus</taxon>
    </lineage>
</organism>
<feature type="binding site" evidence="7">
    <location>
        <position position="112"/>
    </location>
    <ligand>
        <name>NAD(+)</name>
        <dbReference type="ChEBI" id="CHEBI:57540"/>
    </ligand>
</feature>
<feature type="domain" description="Lactate/malate dehydrogenase N-terminal" evidence="12">
    <location>
        <begin position="7"/>
        <end position="149"/>
    </location>
</feature>
<feature type="binding site" evidence="7 9">
    <location>
        <position position="92"/>
    </location>
    <ligand>
        <name>substrate</name>
    </ligand>
</feature>
<feature type="binding site" evidence="7 10">
    <location>
        <position position="105"/>
    </location>
    <ligand>
        <name>NAD(+)</name>
        <dbReference type="ChEBI" id="CHEBI:57540"/>
    </ligand>
</feature>
<feature type="binding site" evidence="7 9">
    <location>
        <position position="131"/>
    </location>
    <ligand>
        <name>substrate</name>
    </ligand>
</feature>
<evidence type="ECO:0000256" key="1">
    <source>
        <dbReference type="ARBA" id="ARBA00009613"/>
    </source>
</evidence>
<evidence type="ECO:0000313" key="15">
    <source>
        <dbReference type="Proteomes" id="UP000016462"/>
    </source>
</evidence>
<keyword evidence="15" id="KW-1185">Reference proteome</keyword>
<gene>
    <name evidence="7" type="primary">mdh</name>
    <name evidence="14" type="ORF">L332_09800</name>
</gene>
<dbReference type="InterPro" id="IPR010945">
    <property type="entry name" value="Malate_DH_type2"/>
</dbReference>
<evidence type="ECO:0000259" key="12">
    <source>
        <dbReference type="Pfam" id="PF00056"/>
    </source>
</evidence>
<comment type="catalytic activity">
    <reaction evidence="6 7 11">
        <text>(S)-malate + NAD(+) = oxaloacetate + NADH + H(+)</text>
        <dbReference type="Rhea" id="RHEA:21432"/>
        <dbReference type="ChEBI" id="CHEBI:15378"/>
        <dbReference type="ChEBI" id="CHEBI:15589"/>
        <dbReference type="ChEBI" id="CHEBI:16452"/>
        <dbReference type="ChEBI" id="CHEBI:57540"/>
        <dbReference type="ChEBI" id="CHEBI:57945"/>
        <dbReference type="EC" id="1.1.1.37"/>
    </reaction>
</comment>
<dbReference type="Pfam" id="PF02866">
    <property type="entry name" value="Ldh_1_C"/>
    <property type="match status" value="1"/>
</dbReference>
<dbReference type="Gene3D" id="3.40.50.720">
    <property type="entry name" value="NAD(P)-binding Rossmann-like Domain"/>
    <property type="match status" value="1"/>
</dbReference>
<keyword evidence="7 11" id="KW-0816">Tricarboxylic acid cycle</keyword>
<protein>
    <recommendedName>
        <fullName evidence="3 7">Malate dehydrogenase</fullName>
        <ecNumber evidence="2 7">1.1.1.37</ecNumber>
    </recommendedName>
</protein>